<gene>
    <name evidence="5" type="primary">kduI</name>
    <name evidence="5" type="ORF">F8R14_09835</name>
</gene>
<evidence type="ECO:0000313" key="6">
    <source>
        <dbReference type="Proteomes" id="UP000434554"/>
    </source>
</evidence>
<dbReference type="AlphaFoldDB" id="A0A833FIQ9"/>
<dbReference type="GeneID" id="83055876"/>
<dbReference type="Pfam" id="PF01081">
    <property type="entry name" value="Aldolase"/>
    <property type="match status" value="1"/>
</dbReference>
<dbReference type="GO" id="GO:0016829">
    <property type="term" value="F:lyase activity"/>
    <property type="evidence" value="ECO:0007669"/>
    <property type="project" value="InterPro"/>
</dbReference>
<dbReference type="InterPro" id="IPR027449">
    <property type="entry name" value="KduI_N"/>
</dbReference>
<dbReference type="PANTHER" id="PTHR38461:SF1">
    <property type="entry name" value="4-DEOXY-L-THREO-5-HEXOSULOSE-URONATE KETOL-ISOMERASE"/>
    <property type="match status" value="1"/>
</dbReference>
<dbReference type="InterPro" id="IPR014710">
    <property type="entry name" value="RmlC-like_jellyroll"/>
</dbReference>
<dbReference type="InterPro" id="IPR000887">
    <property type="entry name" value="Aldlse_KDPG_KHG"/>
</dbReference>
<dbReference type="CDD" id="cd20294">
    <property type="entry name" value="cupin_KduI_N"/>
    <property type="match status" value="1"/>
</dbReference>
<dbReference type="GO" id="GO:0019698">
    <property type="term" value="P:D-galacturonate catabolic process"/>
    <property type="evidence" value="ECO:0007669"/>
    <property type="project" value="TreeGrafter"/>
</dbReference>
<dbReference type="GO" id="GO:0008697">
    <property type="term" value="F:4-deoxy-L-threo-5-hexosulose-uronate ketol-isomerase activity"/>
    <property type="evidence" value="ECO:0007669"/>
    <property type="project" value="UniProtKB-EC"/>
</dbReference>
<dbReference type="CDD" id="cd20491">
    <property type="entry name" value="cupin_KduI_C"/>
    <property type="match status" value="1"/>
</dbReference>
<comment type="similarity">
    <text evidence="2">Belongs to the KduI family.</text>
</comment>
<evidence type="ECO:0000256" key="1">
    <source>
        <dbReference type="ARBA" id="ARBA00000552"/>
    </source>
</evidence>
<comment type="catalytic activity">
    <reaction evidence="1">
        <text>5-dehydro-4-deoxy-D-glucuronate = 3-deoxy-D-glycero-2,5-hexodiulosonate</text>
        <dbReference type="Rhea" id="RHEA:23896"/>
        <dbReference type="ChEBI" id="CHEBI:17117"/>
        <dbReference type="ChEBI" id="CHEBI:29071"/>
        <dbReference type="EC" id="5.3.1.17"/>
    </reaction>
</comment>
<evidence type="ECO:0000256" key="3">
    <source>
        <dbReference type="ARBA" id="ARBA00012547"/>
    </source>
</evidence>
<dbReference type="CDD" id="cd00452">
    <property type="entry name" value="KDPG_aldolase"/>
    <property type="match status" value="1"/>
</dbReference>
<dbReference type="GO" id="GO:0042840">
    <property type="term" value="P:D-glucuronate catabolic process"/>
    <property type="evidence" value="ECO:0007669"/>
    <property type="project" value="TreeGrafter"/>
</dbReference>
<dbReference type="SUPFAM" id="SSF51569">
    <property type="entry name" value="Aldolase"/>
    <property type="match status" value="1"/>
</dbReference>
<dbReference type="Proteomes" id="UP000434554">
    <property type="component" value="Unassembled WGS sequence"/>
</dbReference>
<dbReference type="NCBIfam" id="NF002091">
    <property type="entry name" value="PRK00924.1"/>
    <property type="match status" value="1"/>
</dbReference>
<dbReference type="Gene3D" id="2.60.120.520">
    <property type="entry name" value="pectin degrading enzyme 5-keto 4- deoxyuronate isomerase, domain 1"/>
    <property type="match status" value="1"/>
</dbReference>
<dbReference type="SUPFAM" id="SSF51182">
    <property type="entry name" value="RmlC-like cupins"/>
    <property type="match status" value="1"/>
</dbReference>
<protein>
    <recommendedName>
        <fullName evidence="3">5-dehydro-4-deoxy-D-glucuronate isomerase</fullName>
        <ecNumber evidence="3">5.3.1.17</ecNumber>
    </recommendedName>
</protein>
<comment type="caution">
    <text evidence="5">The sequence shown here is derived from an EMBL/GenBank/DDBJ whole genome shotgun (WGS) entry which is preliminary data.</text>
</comment>
<dbReference type="EC" id="5.3.1.17" evidence="3"/>
<keyword evidence="5" id="KW-0413">Isomerase</keyword>
<dbReference type="GO" id="GO:0045490">
    <property type="term" value="P:pectin catabolic process"/>
    <property type="evidence" value="ECO:0007669"/>
    <property type="project" value="InterPro"/>
</dbReference>
<dbReference type="InterPro" id="IPR007045">
    <property type="entry name" value="KduI"/>
</dbReference>
<evidence type="ECO:0000256" key="4">
    <source>
        <dbReference type="ARBA" id="ARBA00022833"/>
    </source>
</evidence>
<dbReference type="GO" id="GO:0046872">
    <property type="term" value="F:metal ion binding"/>
    <property type="evidence" value="ECO:0007669"/>
    <property type="project" value="UniProtKB-KW"/>
</dbReference>
<organism evidence="5 6">
    <name type="scientific">Veillonella seminalis</name>
    <dbReference type="NCBI Taxonomy" id="1502943"/>
    <lineage>
        <taxon>Bacteria</taxon>
        <taxon>Bacillati</taxon>
        <taxon>Bacillota</taxon>
        <taxon>Negativicutes</taxon>
        <taxon>Veillonellales</taxon>
        <taxon>Veillonellaceae</taxon>
        <taxon>Veillonella</taxon>
    </lineage>
</organism>
<proteinExistence type="inferred from homology"/>
<dbReference type="EMBL" id="WBKH01000011">
    <property type="protein sequence ID" value="KAB1477050.1"/>
    <property type="molecule type" value="Genomic_DNA"/>
</dbReference>
<dbReference type="RefSeq" id="WP_127008583.1">
    <property type="nucleotide sequence ID" value="NZ_RQUZ01000013.1"/>
</dbReference>
<dbReference type="PANTHER" id="PTHR38461">
    <property type="entry name" value="4-DEOXY-L-THREO-5-HEXOSULOSE-URONATE KETOL-ISOMERASE"/>
    <property type="match status" value="1"/>
</dbReference>
<sequence>MDTRYSVKPRDIKRYTTEELRNEFLTQNIFKADEVTAVYSHVDRMVTLGCMPVNEVVNLEKGMDIWHTFGTQFFLERREIGIFNVGGDGKIVADGEEFNLTYTDCVYITKGTKTVTFQSNDPKKPAKFYMVSAPAHTSYKTTFIPMAKANKRPMGAMETANDRVINQFIHPDVLQTCQLSMGLTQLKPGSVWNSMPPHTHERRMEVYFYFEVPQDNVVFHMMGQAAETRHIVMYNEEAVISPSWSMHCGAGTVLDAETARMAILNGAAFVVSPAFDEATIKLCNRYRVACMPGTTTIQGVIQALELGADIVKVFPGEVVGSKFIKAVKGPLPQAQMMPTGGVSIDNVGEWFKAGAVAVGAGGALTGGGKTLAEITETAKKFVVAVAEARK</sequence>
<evidence type="ECO:0000313" key="5">
    <source>
        <dbReference type="EMBL" id="KAB1477050.1"/>
    </source>
</evidence>
<name>A0A833FIQ9_9FIRM</name>
<keyword evidence="4" id="KW-0862">Zinc</keyword>
<evidence type="ECO:0000256" key="2">
    <source>
        <dbReference type="ARBA" id="ARBA00008086"/>
    </source>
</evidence>
<dbReference type="InterPro" id="IPR011051">
    <property type="entry name" value="RmlC_Cupin_sf"/>
</dbReference>
<accession>A0A833FIQ9</accession>
<dbReference type="Gene3D" id="2.60.120.10">
    <property type="entry name" value="Jelly Rolls"/>
    <property type="match status" value="1"/>
</dbReference>
<reference evidence="5 6" key="1">
    <citation type="submission" date="2019-09" db="EMBL/GenBank/DDBJ databases">
        <title>Draft genome sequence of 3 type strains from the CCUG.</title>
        <authorList>
            <person name="Pineiro-Iglesias B."/>
            <person name="Tunovic T."/>
            <person name="Unosson C."/>
            <person name="Inganas E."/>
            <person name="Ohlen M."/>
            <person name="Cardew S."/>
            <person name="Jensie-Markopoulos S."/>
            <person name="Salva-Serra F."/>
            <person name="Jaen-Luchoro D."/>
            <person name="Karlsson R."/>
            <person name="Svensson-Stadler L."/>
            <person name="Chun J."/>
            <person name="Moore E."/>
        </authorList>
    </citation>
    <scope>NUCLEOTIDE SEQUENCE [LARGE SCALE GENOMIC DNA]</scope>
    <source>
        <strain evidence="5 6">CCUG 65427</strain>
    </source>
</reference>